<evidence type="ECO:0000256" key="3">
    <source>
        <dbReference type="ARBA" id="ARBA00022741"/>
    </source>
</evidence>
<sequence>MLTIEGLSGGYGSVQVLRGLTLTAAPGKVTCVMGRNGVGKTTLMRAIMGQLALTSGTIHLDGMALHGMPAHEVPRHGIGYVPQGRRLFGPLTVAENLDIGLMTRRKGAATRDHVLDLFPRLRERLSQPARTLSGGEQQMLALARALCLEPAVLLLDEPTEGLQPSMIQLIRETLIRLKATGVATILVEQRVEAVLSVADSVAFMAQGSVAETVAAQGLRPDAPQFQTYVGV</sequence>
<dbReference type="AlphaFoldDB" id="A0A975P484"/>
<keyword evidence="5" id="KW-0029">Amino-acid transport</keyword>
<keyword evidence="3" id="KW-0547">Nucleotide-binding</keyword>
<dbReference type="CDD" id="cd03224">
    <property type="entry name" value="ABC_TM1139_LivF_branched"/>
    <property type="match status" value="1"/>
</dbReference>
<accession>A0A975P484</accession>
<dbReference type="InterPro" id="IPR017871">
    <property type="entry name" value="ABC_transporter-like_CS"/>
</dbReference>
<name>A0A975P484_9RHOB</name>
<keyword evidence="2" id="KW-0813">Transport</keyword>
<reference evidence="7" key="1">
    <citation type="submission" date="2021-06" db="EMBL/GenBank/DDBJ databases">
        <title>Direct submission.</title>
        <authorList>
            <person name="Lee C.-S."/>
            <person name="Jin L."/>
        </authorList>
    </citation>
    <scope>NUCLEOTIDE SEQUENCE</scope>
    <source>
        <strain evidence="7">Con5</strain>
    </source>
</reference>
<feature type="domain" description="ABC transporter" evidence="6">
    <location>
        <begin position="2"/>
        <end position="231"/>
    </location>
</feature>
<dbReference type="InterPro" id="IPR052156">
    <property type="entry name" value="BCAA_Transport_ATP-bd_LivF"/>
</dbReference>
<dbReference type="InterPro" id="IPR003439">
    <property type="entry name" value="ABC_transporter-like_ATP-bd"/>
</dbReference>
<protein>
    <submittedName>
        <fullName evidence="7">ABC transporter ATP-binding protein</fullName>
    </submittedName>
</protein>
<dbReference type="PROSITE" id="PS50893">
    <property type="entry name" value="ABC_TRANSPORTER_2"/>
    <property type="match status" value="1"/>
</dbReference>
<dbReference type="SMART" id="SM00382">
    <property type="entry name" value="AAA"/>
    <property type="match status" value="1"/>
</dbReference>
<dbReference type="RefSeq" id="WP_215504867.1">
    <property type="nucleotide sequence ID" value="NZ_CP076361.1"/>
</dbReference>
<keyword evidence="8" id="KW-1185">Reference proteome</keyword>
<proteinExistence type="inferred from homology"/>
<dbReference type="KEGG" id="gfu:KM031_10915"/>
<organism evidence="7 8">
    <name type="scientific">Gemmobacter fulvus</name>
    <dbReference type="NCBI Taxonomy" id="2840474"/>
    <lineage>
        <taxon>Bacteria</taxon>
        <taxon>Pseudomonadati</taxon>
        <taxon>Pseudomonadota</taxon>
        <taxon>Alphaproteobacteria</taxon>
        <taxon>Rhodobacterales</taxon>
        <taxon>Paracoccaceae</taxon>
        <taxon>Gemmobacter</taxon>
    </lineage>
</organism>
<comment type="similarity">
    <text evidence="1">Belongs to the ABC transporter superfamily.</text>
</comment>
<gene>
    <name evidence="7" type="ORF">KM031_10915</name>
</gene>
<dbReference type="PROSITE" id="PS00211">
    <property type="entry name" value="ABC_TRANSPORTER_1"/>
    <property type="match status" value="1"/>
</dbReference>
<dbReference type="Gene3D" id="3.40.50.300">
    <property type="entry name" value="P-loop containing nucleotide triphosphate hydrolases"/>
    <property type="match status" value="1"/>
</dbReference>
<dbReference type="PANTHER" id="PTHR43820">
    <property type="entry name" value="HIGH-AFFINITY BRANCHED-CHAIN AMINO ACID TRANSPORT ATP-BINDING PROTEIN LIVF"/>
    <property type="match status" value="1"/>
</dbReference>
<evidence type="ECO:0000256" key="4">
    <source>
        <dbReference type="ARBA" id="ARBA00022840"/>
    </source>
</evidence>
<dbReference type="GO" id="GO:0015658">
    <property type="term" value="F:branched-chain amino acid transmembrane transporter activity"/>
    <property type="evidence" value="ECO:0007669"/>
    <property type="project" value="TreeGrafter"/>
</dbReference>
<evidence type="ECO:0000256" key="5">
    <source>
        <dbReference type="ARBA" id="ARBA00022970"/>
    </source>
</evidence>
<evidence type="ECO:0000256" key="1">
    <source>
        <dbReference type="ARBA" id="ARBA00005417"/>
    </source>
</evidence>
<dbReference type="GO" id="GO:0005524">
    <property type="term" value="F:ATP binding"/>
    <property type="evidence" value="ECO:0007669"/>
    <property type="project" value="UniProtKB-KW"/>
</dbReference>
<dbReference type="SUPFAM" id="SSF52540">
    <property type="entry name" value="P-loop containing nucleoside triphosphate hydrolases"/>
    <property type="match status" value="1"/>
</dbReference>
<dbReference type="PANTHER" id="PTHR43820:SF5">
    <property type="entry name" value="HIGH-AFFINITY BRANCHED-CHAIN AMINO ACID TRANSPORT ATP-BINDING PROTEIN"/>
    <property type="match status" value="1"/>
</dbReference>
<dbReference type="InterPro" id="IPR027417">
    <property type="entry name" value="P-loop_NTPase"/>
</dbReference>
<dbReference type="Pfam" id="PF00005">
    <property type="entry name" value="ABC_tran"/>
    <property type="match status" value="1"/>
</dbReference>
<keyword evidence="4 7" id="KW-0067">ATP-binding</keyword>
<evidence type="ECO:0000313" key="8">
    <source>
        <dbReference type="Proteomes" id="UP000679352"/>
    </source>
</evidence>
<dbReference type="GO" id="GO:0016887">
    <property type="term" value="F:ATP hydrolysis activity"/>
    <property type="evidence" value="ECO:0007669"/>
    <property type="project" value="InterPro"/>
</dbReference>
<dbReference type="InterPro" id="IPR003593">
    <property type="entry name" value="AAA+_ATPase"/>
</dbReference>
<evidence type="ECO:0000259" key="6">
    <source>
        <dbReference type="PROSITE" id="PS50893"/>
    </source>
</evidence>
<dbReference type="EMBL" id="CP076361">
    <property type="protein sequence ID" value="QWK89369.1"/>
    <property type="molecule type" value="Genomic_DNA"/>
</dbReference>
<dbReference type="GO" id="GO:0015807">
    <property type="term" value="P:L-amino acid transport"/>
    <property type="evidence" value="ECO:0007669"/>
    <property type="project" value="TreeGrafter"/>
</dbReference>
<evidence type="ECO:0000313" key="7">
    <source>
        <dbReference type="EMBL" id="QWK89369.1"/>
    </source>
</evidence>
<evidence type="ECO:0000256" key="2">
    <source>
        <dbReference type="ARBA" id="ARBA00022448"/>
    </source>
</evidence>
<dbReference type="Proteomes" id="UP000679352">
    <property type="component" value="Chromosome"/>
</dbReference>